<evidence type="ECO:0000313" key="1">
    <source>
        <dbReference type="EMBL" id="VEL30675.1"/>
    </source>
</evidence>
<sequence length="198" mass="21498">MERAIATGDPFPCLDALVLRDMFLPRSGWSPDLASSGLTTCEFPLTDESSGTSSQFQGLRTWSERWLQTSRPSTLENRWTVVLTPSSQTGDPINRIQTASSLPCSTLSLADIPSPLCGNVSYHGPEALLDSYVTRDWRRVSLLLCLAELLSARRLGYPPLSPAGVGLGASVREVTHVNPAPTVRTADLPIKPFDVFAI</sequence>
<gene>
    <name evidence="1" type="ORF">PXEA_LOCUS24115</name>
</gene>
<dbReference type="EMBL" id="CAAALY010114402">
    <property type="protein sequence ID" value="VEL30675.1"/>
    <property type="molecule type" value="Genomic_DNA"/>
</dbReference>
<evidence type="ECO:0000313" key="2">
    <source>
        <dbReference type="Proteomes" id="UP000784294"/>
    </source>
</evidence>
<accession>A0A3S5CLE1</accession>
<dbReference type="Proteomes" id="UP000784294">
    <property type="component" value="Unassembled WGS sequence"/>
</dbReference>
<name>A0A3S5CLE1_9PLAT</name>
<reference evidence="1" key="1">
    <citation type="submission" date="2018-11" db="EMBL/GenBank/DDBJ databases">
        <authorList>
            <consortium name="Pathogen Informatics"/>
        </authorList>
    </citation>
    <scope>NUCLEOTIDE SEQUENCE</scope>
</reference>
<proteinExistence type="predicted"/>
<comment type="caution">
    <text evidence="1">The sequence shown here is derived from an EMBL/GenBank/DDBJ whole genome shotgun (WGS) entry which is preliminary data.</text>
</comment>
<organism evidence="1 2">
    <name type="scientific">Protopolystoma xenopodis</name>
    <dbReference type="NCBI Taxonomy" id="117903"/>
    <lineage>
        <taxon>Eukaryota</taxon>
        <taxon>Metazoa</taxon>
        <taxon>Spiralia</taxon>
        <taxon>Lophotrochozoa</taxon>
        <taxon>Platyhelminthes</taxon>
        <taxon>Monogenea</taxon>
        <taxon>Polyopisthocotylea</taxon>
        <taxon>Polystomatidea</taxon>
        <taxon>Polystomatidae</taxon>
        <taxon>Protopolystoma</taxon>
    </lineage>
</organism>
<dbReference type="AlphaFoldDB" id="A0A3S5CLE1"/>
<keyword evidence="2" id="KW-1185">Reference proteome</keyword>
<protein>
    <submittedName>
        <fullName evidence="1">Uncharacterized protein</fullName>
    </submittedName>
</protein>